<dbReference type="STRING" id="926550.CLDAP_12080"/>
<dbReference type="Gene3D" id="3.40.50.300">
    <property type="entry name" value="P-loop containing nucleotide triphosphate hydrolases"/>
    <property type="match status" value="1"/>
</dbReference>
<comment type="similarity">
    <text evidence="1">Belongs to the IS21/IS1162 putative ATP-binding protein family.</text>
</comment>
<protein>
    <submittedName>
        <fullName evidence="5">Putative transposase-associated ATP-binding protein</fullName>
    </submittedName>
</protein>
<dbReference type="AlphaFoldDB" id="I0I1W0"/>
<gene>
    <name evidence="5" type="ordered locus">CLDAP_12080</name>
</gene>
<name>I0I1W0_CALAS</name>
<evidence type="ECO:0000313" key="6">
    <source>
        <dbReference type="Proteomes" id="UP000007880"/>
    </source>
</evidence>
<keyword evidence="2" id="KW-0547">Nucleotide-binding</keyword>
<dbReference type="KEGG" id="cap:CLDAP_12080"/>
<keyword evidence="3 5" id="KW-0067">ATP-binding</keyword>
<dbReference type="GO" id="GO:0006260">
    <property type="term" value="P:DNA replication"/>
    <property type="evidence" value="ECO:0007669"/>
    <property type="project" value="TreeGrafter"/>
</dbReference>
<dbReference type="InterPro" id="IPR047661">
    <property type="entry name" value="IstB"/>
</dbReference>
<dbReference type="InterPro" id="IPR027417">
    <property type="entry name" value="P-loop_NTPase"/>
</dbReference>
<dbReference type="PANTHER" id="PTHR30050:SF4">
    <property type="entry name" value="ATP-BINDING PROTEIN RV3427C IN INSERTION SEQUENCE-RELATED"/>
    <property type="match status" value="1"/>
</dbReference>
<organism evidence="5 6">
    <name type="scientific">Caldilinea aerophila (strain DSM 14535 / JCM 11387 / NBRC 104270 / STL-6-O1)</name>
    <dbReference type="NCBI Taxonomy" id="926550"/>
    <lineage>
        <taxon>Bacteria</taxon>
        <taxon>Bacillati</taxon>
        <taxon>Chloroflexota</taxon>
        <taxon>Caldilineae</taxon>
        <taxon>Caldilineales</taxon>
        <taxon>Caldilineaceae</taxon>
        <taxon>Caldilinea</taxon>
    </lineage>
</organism>
<proteinExistence type="inferred from homology"/>
<feature type="domain" description="AAA+ ATPase" evidence="4">
    <location>
        <begin position="101"/>
        <end position="238"/>
    </location>
</feature>
<dbReference type="HOGENOM" id="CLU_062999_1_2_0"/>
<dbReference type="Pfam" id="PF01695">
    <property type="entry name" value="IstB_IS21"/>
    <property type="match status" value="1"/>
</dbReference>
<evidence type="ECO:0000259" key="4">
    <source>
        <dbReference type="SMART" id="SM00382"/>
    </source>
</evidence>
<dbReference type="SMART" id="SM00382">
    <property type="entry name" value="AAA"/>
    <property type="match status" value="1"/>
</dbReference>
<evidence type="ECO:0000313" key="5">
    <source>
        <dbReference type="EMBL" id="BAL99247.1"/>
    </source>
</evidence>
<dbReference type="InterPro" id="IPR003593">
    <property type="entry name" value="AAA+_ATPase"/>
</dbReference>
<keyword evidence="6" id="KW-1185">Reference proteome</keyword>
<dbReference type="OrthoDB" id="8064373at2"/>
<evidence type="ECO:0000256" key="2">
    <source>
        <dbReference type="ARBA" id="ARBA00022741"/>
    </source>
</evidence>
<dbReference type="InterPro" id="IPR002611">
    <property type="entry name" value="IstB_ATP-bd"/>
</dbReference>
<dbReference type="CDD" id="cd00009">
    <property type="entry name" value="AAA"/>
    <property type="match status" value="1"/>
</dbReference>
<evidence type="ECO:0000256" key="3">
    <source>
        <dbReference type="ARBA" id="ARBA00022840"/>
    </source>
</evidence>
<dbReference type="GO" id="GO:0005524">
    <property type="term" value="F:ATP binding"/>
    <property type="evidence" value="ECO:0007669"/>
    <property type="project" value="UniProtKB-KW"/>
</dbReference>
<dbReference type="EMBL" id="AP012337">
    <property type="protein sequence ID" value="BAL99247.1"/>
    <property type="molecule type" value="Genomic_DNA"/>
</dbReference>
<accession>I0I1W0</accession>
<dbReference type="Proteomes" id="UP000007880">
    <property type="component" value="Chromosome"/>
</dbReference>
<reference evidence="5 6" key="1">
    <citation type="submission" date="2012-02" db="EMBL/GenBank/DDBJ databases">
        <title>Complete genome sequence of Caldilinea aerophila DSM 14535 (= NBRC 102666).</title>
        <authorList>
            <person name="Oguchi A."/>
            <person name="Hosoyama A."/>
            <person name="Sekine M."/>
            <person name="Fukai R."/>
            <person name="Kato Y."/>
            <person name="Nakamura S."/>
            <person name="Hanada S."/>
            <person name="Yamazaki S."/>
            <person name="Fujita N."/>
        </authorList>
    </citation>
    <scope>NUCLEOTIDE SEQUENCE [LARGE SCALE GENOMIC DNA]</scope>
    <source>
        <strain evidence="6">DSM 14535 / JCM 11387 / NBRC 104270 / STL-6-O1</strain>
    </source>
</reference>
<dbReference type="PIRSF" id="PIRSF003073">
    <property type="entry name" value="DNAC_TnpB_IstB"/>
    <property type="match status" value="1"/>
</dbReference>
<dbReference type="SUPFAM" id="SSF52540">
    <property type="entry name" value="P-loop containing nucleoside triphosphate hydrolases"/>
    <property type="match status" value="1"/>
</dbReference>
<dbReference type="NCBIfam" id="NF038214">
    <property type="entry name" value="IS21_help_AAA"/>
    <property type="match status" value="1"/>
</dbReference>
<dbReference type="eggNOG" id="COG1484">
    <property type="taxonomic scope" value="Bacteria"/>
</dbReference>
<sequence>MNSPTTLLLEEQLQQLQLAALHQHYRTQAQAATQEGWPYEAYLAALIQQEVDRRFGNRRQRRIKDAHFPLLKELADFDFTLLPHLNRQKVLELAQGHYLVQAETVLFVGNPGLGKTHIATGLGLAACRQDRRVRFFTVTQLINELQEAQATHQLPHYLAKALRHHLIILDEFGYVPFSPSGAQLLFQFCAALHERVSVLITTNLPFSDWVQVLGDERLTSGLLDRLTFRCHILEFLGDSFRFRHGLQRQASIGAAHEPVAPPVG</sequence>
<evidence type="ECO:0000256" key="1">
    <source>
        <dbReference type="ARBA" id="ARBA00008059"/>
    </source>
</evidence>
<dbReference type="InterPro" id="IPR028350">
    <property type="entry name" value="DNAC/IstB-like"/>
</dbReference>
<dbReference type="RefSeq" id="WP_014432488.1">
    <property type="nucleotide sequence ID" value="NC_017079.1"/>
</dbReference>
<dbReference type="PANTHER" id="PTHR30050">
    <property type="entry name" value="CHROMOSOMAL REPLICATION INITIATOR PROTEIN DNAA"/>
    <property type="match status" value="1"/>
</dbReference>